<protein>
    <submittedName>
        <fullName evidence="1">Uncharacterized protein</fullName>
    </submittedName>
</protein>
<evidence type="ECO:0000313" key="1">
    <source>
        <dbReference type="EMBL" id="TDM02624.1"/>
    </source>
</evidence>
<accession>A0A4R6BLF6</accession>
<comment type="caution">
    <text evidence="1">The sequence shown here is derived from an EMBL/GenBank/DDBJ whole genome shotgun (WGS) entry which is preliminary data.</text>
</comment>
<gene>
    <name evidence="1" type="ORF">ERX37_00625</name>
</gene>
<reference evidence="1 2" key="1">
    <citation type="submission" date="2019-01" db="EMBL/GenBank/DDBJ databases">
        <title>Draft genome sequences of the type strains of six Macrococcus species.</title>
        <authorList>
            <person name="Mazhar S."/>
            <person name="Altermann E."/>
            <person name="Hill C."/>
            <person name="Mcauliffe O."/>
        </authorList>
    </citation>
    <scope>NUCLEOTIDE SEQUENCE [LARGE SCALE GENOMIC DNA]</scope>
    <source>
        <strain evidence="1 2">CCM4809</strain>
    </source>
</reference>
<dbReference type="RefSeq" id="WP_133428714.1">
    <property type="nucleotide sequence ID" value="NZ_BMCC01000002.1"/>
</dbReference>
<organism evidence="1 2">
    <name type="scientific">Macrococcus hajekii</name>
    <dbReference type="NCBI Taxonomy" id="198482"/>
    <lineage>
        <taxon>Bacteria</taxon>
        <taxon>Bacillati</taxon>
        <taxon>Bacillota</taxon>
        <taxon>Bacilli</taxon>
        <taxon>Bacillales</taxon>
        <taxon>Staphylococcaceae</taxon>
        <taxon>Macrococcus</taxon>
    </lineage>
</organism>
<evidence type="ECO:0000313" key="2">
    <source>
        <dbReference type="Proteomes" id="UP000295328"/>
    </source>
</evidence>
<keyword evidence="2" id="KW-1185">Reference proteome</keyword>
<name>A0A4R6BLF6_9STAP</name>
<sequence length="78" mass="9313">MDGREPVSVDMLDDLKEGLDYIYQDKRINDKAELLQEIMRSTDYSHYSYMEQDLERFGYVRPFVRDLRGWLQGNMGLS</sequence>
<proteinExistence type="predicted"/>
<dbReference type="Proteomes" id="UP000295328">
    <property type="component" value="Unassembled WGS sequence"/>
</dbReference>
<dbReference type="AlphaFoldDB" id="A0A4R6BLF6"/>
<dbReference type="EMBL" id="SCWE01000001">
    <property type="protein sequence ID" value="TDM02624.1"/>
    <property type="molecule type" value="Genomic_DNA"/>
</dbReference>